<evidence type="ECO:0000256" key="5">
    <source>
        <dbReference type="ARBA" id="ARBA00023015"/>
    </source>
</evidence>
<proteinExistence type="predicted"/>
<organism evidence="10 11">
    <name type="scientific">Purpureocillium lilacinum</name>
    <name type="common">Paecilomyces lilacinus</name>
    <dbReference type="NCBI Taxonomy" id="33203"/>
    <lineage>
        <taxon>Eukaryota</taxon>
        <taxon>Fungi</taxon>
        <taxon>Dikarya</taxon>
        <taxon>Ascomycota</taxon>
        <taxon>Pezizomycotina</taxon>
        <taxon>Sordariomycetes</taxon>
        <taxon>Hypocreomycetidae</taxon>
        <taxon>Hypocreales</taxon>
        <taxon>Ophiocordycipitaceae</taxon>
        <taxon>Purpureocillium</taxon>
    </lineage>
</organism>
<evidence type="ECO:0000256" key="2">
    <source>
        <dbReference type="ARBA" id="ARBA00022723"/>
    </source>
</evidence>
<dbReference type="Proteomes" id="UP001287286">
    <property type="component" value="Unassembled WGS sequence"/>
</dbReference>
<keyword evidence="11" id="KW-1185">Reference proteome</keyword>
<feature type="region of interest" description="Disordered" evidence="8">
    <location>
        <begin position="25"/>
        <end position="51"/>
    </location>
</feature>
<evidence type="ECO:0000256" key="7">
    <source>
        <dbReference type="ARBA" id="ARBA00023242"/>
    </source>
</evidence>
<reference evidence="10 11" key="1">
    <citation type="journal article" date="2024" name="Microbiol. Resour. Announc.">
        <title>Genome annotations for the ascomycete fungi Trichoderma harzianum, Trichoderma aggressivum, and Purpureocillium lilacinum.</title>
        <authorList>
            <person name="Beijen E.P.W."/>
            <person name="Ohm R.A."/>
        </authorList>
    </citation>
    <scope>NUCLEOTIDE SEQUENCE [LARGE SCALE GENOMIC DNA]</scope>
    <source>
        <strain evidence="10 11">CBS 150709</strain>
    </source>
</reference>
<feature type="compositionally biased region" description="Low complexity" evidence="8">
    <location>
        <begin position="304"/>
        <end position="316"/>
    </location>
</feature>
<dbReference type="SMART" id="SM00412">
    <property type="entry name" value="Cu_FIST"/>
    <property type="match status" value="1"/>
</dbReference>
<evidence type="ECO:0000256" key="6">
    <source>
        <dbReference type="ARBA" id="ARBA00023163"/>
    </source>
</evidence>
<gene>
    <name evidence="10" type="ORF">Purlil1_11175</name>
</gene>
<evidence type="ECO:0000259" key="9">
    <source>
        <dbReference type="PROSITE" id="PS50073"/>
    </source>
</evidence>
<keyword evidence="6" id="KW-0804">Transcription</keyword>
<evidence type="ECO:0000256" key="1">
    <source>
        <dbReference type="ARBA" id="ARBA00004123"/>
    </source>
</evidence>
<keyword evidence="3" id="KW-0862">Zinc</keyword>
<dbReference type="InterPro" id="IPR036395">
    <property type="entry name" value="Cu_fist_DNA-bd_dom_sf"/>
</dbReference>
<dbReference type="EMBL" id="JAWRVI010000064">
    <property type="protein sequence ID" value="KAK4082517.1"/>
    <property type="molecule type" value="Genomic_DNA"/>
</dbReference>
<dbReference type="SUPFAM" id="SSF57879">
    <property type="entry name" value="Zinc domain conserved in yeast copper-regulated transcription factors"/>
    <property type="match status" value="1"/>
</dbReference>
<keyword evidence="7" id="KW-0539">Nucleus</keyword>
<keyword evidence="2" id="KW-0479">Metal-binding</keyword>
<comment type="caution">
    <text evidence="10">The sequence shown here is derived from an EMBL/GenBank/DDBJ whole genome shotgun (WGS) entry which is preliminary data.</text>
</comment>
<dbReference type="PANTHER" id="PTHR28088:SF5">
    <property type="entry name" value="TRANSCRIPTIONAL ACTIVATOR HAA1-RELATED"/>
    <property type="match status" value="1"/>
</dbReference>
<dbReference type="SMART" id="SM01090">
    <property type="entry name" value="Copper-fist"/>
    <property type="match status" value="1"/>
</dbReference>
<evidence type="ECO:0000256" key="8">
    <source>
        <dbReference type="SAM" id="MobiDB-lite"/>
    </source>
</evidence>
<name>A0ABR0BL02_PURLI</name>
<keyword evidence="5" id="KW-0805">Transcription regulation</keyword>
<evidence type="ECO:0000313" key="11">
    <source>
        <dbReference type="Proteomes" id="UP001287286"/>
    </source>
</evidence>
<sequence>MRRGAWLLDALQAAVFSGAERAITGPTHRYGPEQSISATARAPSPPSQRRRTVCEPLPRQAAGPSWAAAPQQPHARVFSSHASGRSPRARASVAWRSGQVKLLPQVAMGYAGMNERRTVFVLATLHLTTARQPHPRTAFTLHLDAASGPFRDILLSMIINGETYACEACIRGHRTASCQHKDRPLQLIKKKGRPVSQCNHCRSMRQSRSAHVKCECAKRAREGRLDAATVNGGRGKATQTHSYEAGFLTVAEPCRCFEDGVCRCAFKRDHPASDTLSPSGSEHGTNTSVLATSASPATQGCCGTPSTSAPASDAPPGLDGARTGDSQPQPPAAPTDGVIDFETSWMDAIPHNIDPDFLGGAPFDFSTFDMQPSSFDLAALSEAPAAPPTSHAAAFDEAPGAMVTLPNPDLSSTTAEWMPNQYGEQEISVFGVPESAWLESLGMGDSKIELLPDEGRAVGHTGGGLHHGDAPR</sequence>
<dbReference type="InterPro" id="IPR051763">
    <property type="entry name" value="Copper_Homeo_Regul"/>
</dbReference>
<dbReference type="Gene3D" id="3.90.430.10">
    <property type="entry name" value="Copper fist DNA-binding domain"/>
    <property type="match status" value="1"/>
</dbReference>
<dbReference type="Pfam" id="PF00649">
    <property type="entry name" value="Copper-fist"/>
    <property type="match status" value="1"/>
</dbReference>
<dbReference type="InterPro" id="IPR001083">
    <property type="entry name" value="Cu_fist_DNA-bd_dom"/>
</dbReference>
<evidence type="ECO:0000313" key="10">
    <source>
        <dbReference type="EMBL" id="KAK4082517.1"/>
    </source>
</evidence>
<keyword evidence="4" id="KW-0186">Copper</keyword>
<evidence type="ECO:0000256" key="4">
    <source>
        <dbReference type="ARBA" id="ARBA00023008"/>
    </source>
</evidence>
<feature type="region of interest" description="Disordered" evidence="8">
    <location>
        <begin position="294"/>
        <end position="337"/>
    </location>
</feature>
<dbReference type="PANTHER" id="PTHR28088">
    <property type="entry name" value="TRANSCRIPTIONAL ACTIVATOR HAA1-RELATED"/>
    <property type="match status" value="1"/>
</dbReference>
<dbReference type="PROSITE" id="PS50073">
    <property type="entry name" value="COPPER_FIST_2"/>
    <property type="match status" value="1"/>
</dbReference>
<feature type="domain" description="Copper-fist" evidence="9">
    <location>
        <begin position="156"/>
        <end position="195"/>
    </location>
</feature>
<dbReference type="PRINTS" id="PR00617">
    <property type="entry name" value="COPPERFIST"/>
</dbReference>
<evidence type="ECO:0000256" key="3">
    <source>
        <dbReference type="ARBA" id="ARBA00022833"/>
    </source>
</evidence>
<protein>
    <recommendedName>
        <fullName evidence="9">Copper-fist domain-containing protein</fullName>
    </recommendedName>
</protein>
<accession>A0ABR0BL02</accession>
<comment type="subcellular location">
    <subcellularLocation>
        <location evidence="1">Nucleus</location>
    </subcellularLocation>
</comment>